<dbReference type="PANTHER" id="PTHR46379">
    <property type="entry name" value="ZINC FINGER MYND DOMAIN-CONTAINING"/>
    <property type="match status" value="1"/>
</dbReference>
<dbReference type="InterPro" id="IPR047269">
    <property type="entry name" value="ZMY11"/>
</dbReference>
<feature type="transmembrane region" description="Helical" evidence="1">
    <location>
        <begin position="101"/>
        <end position="132"/>
    </location>
</feature>
<evidence type="ECO:0000256" key="1">
    <source>
        <dbReference type="SAM" id="Phobius"/>
    </source>
</evidence>
<comment type="caution">
    <text evidence="2">The sequence shown here is derived from an EMBL/GenBank/DDBJ whole genome shotgun (WGS) entry which is preliminary data.</text>
</comment>
<keyword evidence="1" id="KW-1133">Transmembrane helix</keyword>
<gene>
    <name evidence="2" type="ORF">TCIL3000_0_24760</name>
</gene>
<keyword evidence="3" id="KW-1185">Reference proteome</keyword>
<dbReference type="GO" id="GO:0009966">
    <property type="term" value="P:regulation of signal transduction"/>
    <property type="evidence" value="ECO:0007669"/>
    <property type="project" value="TreeGrafter"/>
</dbReference>
<dbReference type="Proteomes" id="UP000000702">
    <property type="component" value="Unassembled WGS sequence"/>
</dbReference>
<keyword evidence="1" id="KW-0472">Membrane</keyword>
<sequence>MHRKCKQVKEKCKEAFVEEIKELAAQHKQLISQIKKQWCYNCEEAAGHVPWLLELGLLLHLVPAGALAQRAQAHLPPEEMSLLPTSHAAVFVPKKPKWFRICLLFCFYFLFFFFLLLLFFETGFLCAALAVLELTL</sequence>
<evidence type="ECO:0000313" key="2">
    <source>
        <dbReference type="EMBL" id="CCD17690.1"/>
    </source>
</evidence>
<dbReference type="GO" id="GO:0005634">
    <property type="term" value="C:nucleus"/>
    <property type="evidence" value="ECO:0007669"/>
    <property type="project" value="TreeGrafter"/>
</dbReference>
<accession>F9WK29</accession>
<evidence type="ECO:0000313" key="3">
    <source>
        <dbReference type="Proteomes" id="UP000000702"/>
    </source>
</evidence>
<dbReference type="GO" id="GO:0003714">
    <property type="term" value="F:transcription corepressor activity"/>
    <property type="evidence" value="ECO:0007669"/>
    <property type="project" value="InterPro"/>
</dbReference>
<proteinExistence type="predicted"/>
<name>F9WK29_TRYCI</name>
<reference evidence="3" key="1">
    <citation type="submission" date="2011-07" db="EMBL/GenBank/DDBJ databases">
        <title>Divergent evolution of antigenic variation in African trypanosomes.</title>
        <authorList>
            <person name="Jackson A.P."/>
            <person name="Berry A."/>
            <person name="Allison H.C."/>
            <person name="Burton P."/>
            <person name="Anderson J."/>
            <person name="Aslett M."/>
            <person name="Brown R."/>
            <person name="Corton N."/>
            <person name="Harris D."/>
            <person name="Hauser H."/>
            <person name="Gamble J."/>
            <person name="Gilderthorp R."/>
            <person name="McQuillan J."/>
            <person name="Quail M.A."/>
            <person name="Sanders M."/>
            <person name="Van Tonder A."/>
            <person name="Ginger M.L."/>
            <person name="Donelson J.E."/>
            <person name="Field M.C."/>
            <person name="Barry J.D."/>
            <person name="Berriman M."/>
            <person name="Hertz-Fowler C."/>
        </authorList>
    </citation>
    <scope>NUCLEOTIDE SEQUENCE [LARGE SCALE GENOMIC DNA]</scope>
    <source>
        <strain evidence="3">IL3000</strain>
    </source>
</reference>
<reference evidence="2 3" key="2">
    <citation type="journal article" date="2012" name="Proc. Natl. Acad. Sci. U.S.A.">
        <title>Antigenic diversity is generated by distinct evolutionary mechanisms in African trypanosome species.</title>
        <authorList>
            <person name="Jackson A.P."/>
            <person name="Berry A."/>
            <person name="Aslett M."/>
            <person name="Allison H.C."/>
            <person name="Burton P."/>
            <person name="Vavrova-Anderson J."/>
            <person name="Brown R."/>
            <person name="Browne H."/>
            <person name="Corton N."/>
            <person name="Hauser H."/>
            <person name="Gamble J."/>
            <person name="Gilderthorp R."/>
            <person name="Marcello L."/>
            <person name="McQuillan J."/>
            <person name="Otto T.D."/>
            <person name="Quail M.A."/>
            <person name="Sanders M.J."/>
            <person name="van Tonder A."/>
            <person name="Ginger M.L."/>
            <person name="Field M.C."/>
            <person name="Barry J.D."/>
            <person name="Hertz-Fowler C."/>
            <person name="Berriman M."/>
        </authorList>
    </citation>
    <scope>NUCLEOTIDE SEQUENCE [LARGE SCALE GENOMIC DNA]</scope>
    <source>
        <strain evidence="2 3">IL3000</strain>
    </source>
</reference>
<dbReference type="AlphaFoldDB" id="F9WK29"/>
<dbReference type="PANTHER" id="PTHR46379:SF1">
    <property type="entry name" value="ZINC FINGER MYND DOMAIN-CONTAINING PROTEIN 11"/>
    <property type="match status" value="1"/>
</dbReference>
<keyword evidence="1" id="KW-0812">Transmembrane</keyword>
<organism evidence="2 3">
    <name type="scientific">Trypanosoma congolense (strain IL3000)</name>
    <dbReference type="NCBI Taxonomy" id="1068625"/>
    <lineage>
        <taxon>Eukaryota</taxon>
        <taxon>Discoba</taxon>
        <taxon>Euglenozoa</taxon>
        <taxon>Kinetoplastea</taxon>
        <taxon>Metakinetoplastina</taxon>
        <taxon>Trypanosomatida</taxon>
        <taxon>Trypanosomatidae</taxon>
        <taxon>Trypanosoma</taxon>
        <taxon>Nannomonas</taxon>
    </lineage>
</organism>
<protein>
    <submittedName>
        <fullName evidence="2">Uncharacterized protein</fullName>
    </submittedName>
</protein>
<dbReference type="GO" id="GO:0034243">
    <property type="term" value="P:regulation of transcription elongation by RNA polymerase II"/>
    <property type="evidence" value="ECO:0007669"/>
    <property type="project" value="InterPro"/>
</dbReference>
<dbReference type="EMBL" id="CAEQ01002804">
    <property type="protein sequence ID" value="CCD17690.1"/>
    <property type="molecule type" value="Genomic_DNA"/>
</dbReference>